<dbReference type="PANTHER" id="PTHR23159:SF31">
    <property type="entry name" value="CENTROSOME-ASSOCIATED PROTEIN CEP250 ISOFORM X1"/>
    <property type="match status" value="1"/>
</dbReference>
<dbReference type="Proteomes" id="UP000196232">
    <property type="component" value="Unassembled WGS sequence"/>
</dbReference>
<feature type="region of interest" description="Disordered" evidence="2">
    <location>
        <begin position="1"/>
        <end position="59"/>
    </location>
</feature>
<dbReference type="PANTHER" id="PTHR23159">
    <property type="entry name" value="CENTROSOMAL PROTEIN 2"/>
    <property type="match status" value="1"/>
</dbReference>
<comment type="caution">
    <text evidence="3">The sequence shown here is derived from an EMBL/GenBank/DDBJ whole genome shotgun (WGS) entry which is preliminary data.</text>
</comment>
<reference evidence="3 4" key="1">
    <citation type="submission" date="2017-03" db="EMBL/GenBank/DDBJ databases">
        <title>Genome sequence of Lactobacillus bobalius KACC 16343.</title>
        <authorList>
            <person name="Chun J."/>
        </authorList>
    </citation>
    <scope>NUCLEOTIDE SEQUENCE [LARGE SCALE GENOMIC DNA]</scope>
    <source>
        <strain evidence="3 4">KACC 16343</strain>
    </source>
</reference>
<evidence type="ECO:0000313" key="4">
    <source>
        <dbReference type="Proteomes" id="UP000196232"/>
    </source>
</evidence>
<feature type="coiled-coil region" evidence="1">
    <location>
        <begin position="63"/>
        <end position="305"/>
    </location>
</feature>
<feature type="compositionally biased region" description="Polar residues" evidence="2">
    <location>
        <begin position="26"/>
        <end position="43"/>
    </location>
</feature>
<evidence type="ECO:0000256" key="1">
    <source>
        <dbReference type="SAM" id="Coils"/>
    </source>
</evidence>
<evidence type="ECO:0000256" key="2">
    <source>
        <dbReference type="SAM" id="MobiDB-lite"/>
    </source>
</evidence>
<proteinExistence type="predicted"/>
<dbReference type="RefSeq" id="WP_056955101.1">
    <property type="nucleotide sequence ID" value="NZ_LNUA01000009.1"/>
</dbReference>
<keyword evidence="1" id="KW-0175">Coiled coil</keyword>
<name>A0A202FB67_9LACO</name>
<dbReference type="EMBL" id="MYFM01000004">
    <property type="protein sequence ID" value="OVE97719.1"/>
    <property type="molecule type" value="Genomic_DNA"/>
</dbReference>
<feature type="compositionally biased region" description="Basic and acidic residues" evidence="2">
    <location>
        <begin position="1"/>
        <end position="20"/>
    </location>
</feature>
<protein>
    <submittedName>
        <fullName evidence="3">Protein ORF73</fullName>
    </submittedName>
</protein>
<feature type="compositionally biased region" description="Basic and acidic residues" evidence="2">
    <location>
        <begin position="44"/>
        <end position="59"/>
    </location>
</feature>
<dbReference type="AlphaFoldDB" id="A0A202FB67"/>
<gene>
    <name evidence="3" type="ORF">LKACC16343_01601</name>
</gene>
<dbReference type="Gene3D" id="3.90.930.1">
    <property type="match status" value="1"/>
</dbReference>
<evidence type="ECO:0000313" key="3">
    <source>
        <dbReference type="EMBL" id="OVE97719.1"/>
    </source>
</evidence>
<dbReference type="Gene3D" id="1.10.287.1490">
    <property type="match status" value="1"/>
</dbReference>
<sequence>MKFLDMLRKIDEKPEADKSLPDSPKSDQNSAQSQTSTDNQSTEVAKENEQKEEQLPMSVHDKRVNIEEQMNDLSHQYAQLRNDLKTNLFSEKDDFEAKKETLDNYLKTLKRDEKESTEKLADTKAQNDDAAKEHLAVVNADRKEQEQKLSELQEQLNDLNTEINTKTASLETLQTNLAKNEQSETDMSTSIKEEKDLQKMMALMEKQKESIDTLYAERKELKEQINSAQEDVANLNSKAADLNNQIGDVNKQIVNLQQKARNIDDQMKNDHNYRIETIAGLERHIQSLDEEHKKIDDELADVNGNIDYLSKYIKDVFHSAYLVRDVYLDKDKEYYVTANDFDSDTAKNDLFGMVNYLESKLQKPVTVVSTFYDNHVHEIIDKKAKDQHIAIPNVINLFDQLQKSDKPDGKRVAIPDSSDWVTRTDVETQDTFIYDKKQNLLMTAEYFDKTIIDRINYYKNDQVVKTNIYNSQGQLSSMQNFNKNKELSEQNFYRTDGSIVLTVIFEKNKPVSYQLFDKNGLLEHDFNEKSELITWWLKSVEPNTENAVFVGNHSDLLYQLVISVNEIDSKNTILLLQNVAKRIDDVIKLLDEQKDITELFVQTEDDLHAIESKTNRDISVSVINTASNGTLSLPESLKV</sequence>
<accession>A0A202FB67</accession>
<organism evidence="3 4">
    <name type="scientific">Companilactobacillus bobalius</name>
    <dbReference type="NCBI Taxonomy" id="2801451"/>
    <lineage>
        <taxon>Bacteria</taxon>
        <taxon>Bacillati</taxon>
        <taxon>Bacillota</taxon>
        <taxon>Bacilli</taxon>
        <taxon>Lactobacillales</taxon>
        <taxon>Lactobacillaceae</taxon>
        <taxon>Companilactobacillus</taxon>
    </lineage>
</organism>